<name>A0AAD4LI87_9AGAM</name>
<reference evidence="2" key="1">
    <citation type="submission" date="2022-01" db="EMBL/GenBank/DDBJ databases">
        <title>Comparative genomics reveals a dynamic genome evolution in the ectomycorrhizal milk-cap (Lactarius) mushrooms.</title>
        <authorList>
            <consortium name="DOE Joint Genome Institute"/>
            <person name="Lebreton A."/>
            <person name="Tang N."/>
            <person name="Kuo A."/>
            <person name="LaButti K."/>
            <person name="Drula E."/>
            <person name="Barry K."/>
            <person name="Clum A."/>
            <person name="Lipzen A."/>
            <person name="Mousain D."/>
            <person name="Ng V."/>
            <person name="Wang R."/>
            <person name="Wang X."/>
            <person name="Dai Y."/>
            <person name="Henrissat B."/>
            <person name="Grigoriev I.V."/>
            <person name="Guerin-Laguette A."/>
            <person name="Yu F."/>
            <person name="Martin F.M."/>
        </authorList>
    </citation>
    <scope>NUCLEOTIDE SEQUENCE</scope>
    <source>
        <strain evidence="2">QP</strain>
    </source>
</reference>
<evidence type="ECO:0000313" key="3">
    <source>
        <dbReference type="Proteomes" id="UP001201163"/>
    </source>
</evidence>
<keyword evidence="3" id="KW-1185">Reference proteome</keyword>
<dbReference type="AlphaFoldDB" id="A0AAD4LI87"/>
<dbReference type="Proteomes" id="UP001201163">
    <property type="component" value="Unassembled WGS sequence"/>
</dbReference>
<feature type="chain" id="PRO_5041916237" evidence="1">
    <location>
        <begin position="23"/>
        <end position="146"/>
    </location>
</feature>
<feature type="signal peptide" evidence="1">
    <location>
        <begin position="1"/>
        <end position="22"/>
    </location>
</feature>
<organism evidence="2 3">
    <name type="scientific">Lactarius akahatsu</name>
    <dbReference type="NCBI Taxonomy" id="416441"/>
    <lineage>
        <taxon>Eukaryota</taxon>
        <taxon>Fungi</taxon>
        <taxon>Dikarya</taxon>
        <taxon>Basidiomycota</taxon>
        <taxon>Agaricomycotina</taxon>
        <taxon>Agaricomycetes</taxon>
        <taxon>Russulales</taxon>
        <taxon>Russulaceae</taxon>
        <taxon>Lactarius</taxon>
    </lineage>
</organism>
<protein>
    <submittedName>
        <fullName evidence="2">Uncharacterized protein</fullName>
    </submittedName>
</protein>
<dbReference type="EMBL" id="JAKELL010000022">
    <property type="protein sequence ID" value="KAH8992492.1"/>
    <property type="molecule type" value="Genomic_DNA"/>
</dbReference>
<proteinExistence type="predicted"/>
<gene>
    <name evidence="2" type="ORF">EDB92DRAFT_576050</name>
</gene>
<keyword evidence="1" id="KW-0732">Signal</keyword>
<evidence type="ECO:0000256" key="1">
    <source>
        <dbReference type="SAM" id="SignalP"/>
    </source>
</evidence>
<accession>A0AAD4LI87</accession>
<comment type="caution">
    <text evidence="2">The sequence shown here is derived from an EMBL/GenBank/DDBJ whole genome shotgun (WGS) entry which is preliminary data.</text>
</comment>
<sequence>MRGRLLSGRAHSFFFLFKLGRALIFRYHDLASFCLRVDAYCRHSGPFLVRLAQRLLPMFAWGLDLDSHGRSSGMVFHEVMVRISVPWVKPWMLVWCNGLGLIAFSTCGGIPCAFQGAFARVRVSLILYFHYVYQWFPRRVWLCSTV</sequence>
<evidence type="ECO:0000313" key="2">
    <source>
        <dbReference type="EMBL" id="KAH8992492.1"/>
    </source>
</evidence>